<accession>A0A1A5IM60</accession>
<protein>
    <submittedName>
        <fullName evidence="1">Uncharacterized protein</fullName>
    </submittedName>
</protein>
<organism evidence="1 2">
    <name type="scientific">Rhizobium loti</name>
    <name type="common">Mesorhizobium loti</name>
    <dbReference type="NCBI Taxonomy" id="381"/>
    <lineage>
        <taxon>Bacteria</taxon>
        <taxon>Pseudomonadati</taxon>
        <taxon>Pseudomonadota</taxon>
        <taxon>Alphaproteobacteria</taxon>
        <taxon>Hyphomicrobiales</taxon>
        <taxon>Phyllobacteriaceae</taxon>
        <taxon>Mesorhizobium</taxon>
    </lineage>
</organism>
<dbReference type="RefSeq" id="WP_065000060.1">
    <property type="nucleotide sequence ID" value="NZ_NSFP01000033.1"/>
</dbReference>
<evidence type="ECO:0000313" key="2">
    <source>
        <dbReference type="Proteomes" id="UP000093748"/>
    </source>
</evidence>
<comment type="caution">
    <text evidence="1">The sequence shown here is derived from an EMBL/GenBank/DDBJ whole genome shotgun (WGS) entry which is preliminary data.</text>
</comment>
<sequence length="88" mass="9586">MGEFYVMRTSGAVVVERERTGRTVIDDMVATIMRAHAGEESAIWRSARVKPQSVVVMNLLLAEVRSPVGPPGRKSSIECEDIAADIGQ</sequence>
<proteinExistence type="predicted"/>
<gene>
    <name evidence="1" type="ORF">BAE39_31135</name>
</gene>
<reference evidence="2" key="1">
    <citation type="submission" date="2016-06" db="EMBL/GenBank/DDBJ databases">
        <title>NZP2037 Pacbio-Illumina hybrid assembly.</title>
        <authorList>
            <person name="Ramsay J.P."/>
        </authorList>
    </citation>
    <scope>NUCLEOTIDE SEQUENCE [LARGE SCALE GENOMIC DNA]</scope>
    <source>
        <strain evidence="2">R7ANS::ICEMlSym2042</strain>
    </source>
</reference>
<dbReference type="EMBL" id="LZTJ01000013">
    <property type="protein sequence ID" value="OBP75129.1"/>
    <property type="molecule type" value="Genomic_DNA"/>
</dbReference>
<name>A0A1A5IM60_RHILI</name>
<evidence type="ECO:0000313" key="1">
    <source>
        <dbReference type="EMBL" id="OBP75129.1"/>
    </source>
</evidence>
<dbReference type="Proteomes" id="UP000093748">
    <property type="component" value="Unassembled WGS sequence"/>
</dbReference>
<dbReference type="AlphaFoldDB" id="A0A1A5IM60"/>